<dbReference type="Pfam" id="PF02620">
    <property type="entry name" value="YceD"/>
    <property type="match status" value="1"/>
</dbReference>
<gene>
    <name evidence="1" type="ORF">PQU92_01260</name>
</gene>
<reference evidence="1 2" key="1">
    <citation type="submission" date="2023-01" db="EMBL/GenBank/DDBJ databases">
        <title>Novel species of the genus Asticcacaulis isolated from rivers.</title>
        <authorList>
            <person name="Lu H."/>
        </authorList>
    </citation>
    <scope>NUCLEOTIDE SEQUENCE [LARGE SCALE GENOMIC DNA]</scope>
    <source>
        <strain evidence="1 2">BYS171W</strain>
    </source>
</reference>
<keyword evidence="2" id="KW-1185">Reference proteome</keyword>
<dbReference type="Proteomes" id="UP001214854">
    <property type="component" value="Unassembled WGS sequence"/>
</dbReference>
<dbReference type="RefSeq" id="WP_272746400.1">
    <property type="nucleotide sequence ID" value="NZ_JAQQKX010000001.1"/>
</dbReference>
<comment type="caution">
    <text evidence="1">The sequence shown here is derived from an EMBL/GenBank/DDBJ whole genome shotgun (WGS) entry which is preliminary data.</text>
</comment>
<dbReference type="EMBL" id="JAQQKX010000001">
    <property type="protein sequence ID" value="MDC7681885.1"/>
    <property type="molecule type" value="Genomic_DNA"/>
</dbReference>
<organism evidence="1 2">
    <name type="scientific">Asticcacaulis aquaticus</name>
    <dbReference type="NCBI Taxonomy" id="2984212"/>
    <lineage>
        <taxon>Bacteria</taxon>
        <taxon>Pseudomonadati</taxon>
        <taxon>Pseudomonadota</taxon>
        <taxon>Alphaproteobacteria</taxon>
        <taxon>Caulobacterales</taxon>
        <taxon>Caulobacteraceae</taxon>
        <taxon>Asticcacaulis</taxon>
    </lineage>
</organism>
<evidence type="ECO:0000313" key="2">
    <source>
        <dbReference type="Proteomes" id="UP001214854"/>
    </source>
</evidence>
<accession>A0ABT5HP90</accession>
<dbReference type="InterPro" id="IPR003772">
    <property type="entry name" value="YceD"/>
</dbReference>
<protein>
    <submittedName>
        <fullName evidence="1">YceD family protein</fullName>
    </submittedName>
</protein>
<proteinExistence type="predicted"/>
<sequence length="177" mass="19443">MTEMDAPLWTHTVRFDDAFRGLDLTLTADEAQRAKLKDNFGMTDLHALTARVRTTGKPSPAGDRVIVDVALTADVTQQCGVSLEDFRHEISAEIDVACVLKDKSRDGAEAEQELSLDDLDVPDIAENGQIDLGQYVIEALGEAYDPFARKPGVVYEEPDLPKEPSPFAALAKLKRDE</sequence>
<name>A0ABT5HP90_9CAUL</name>
<evidence type="ECO:0000313" key="1">
    <source>
        <dbReference type="EMBL" id="MDC7681885.1"/>
    </source>
</evidence>